<keyword evidence="2" id="KW-1185">Reference proteome</keyword>
<feature type="non-terminal residue" evidence="1">
    <location>
        <position position="1"/>
    </location>
</feature>
<name>A0ABS8TEX6_DATST</name>
<gene>
    <name evidence="1" type="ORF">HAX54_009577</name>
</gene>
<evidence type="ECO:0000313" key="1">
    <source>
        <dbReference type="EMBL" id="MCD7470017.1"/>
    </source>
</evidence>
<dbReference type="Proteomes" id="UP000823775">
    <property type="component" value="Unassembled WGS sequence"/>
</dbReference>
<organism evidence="1 2">
    <name type="scientific">Datura stramonium</name>
    <name type="common">Jimsonweed</name>
    <name type="synonym">Common thornapple</name>
    <dbReference type="NCBI Taxonomy" id="4076"/>
    <lineage>
        <taxon>Eukaryota</taxon>
        <taxon>Viridiplantae</taxon>
        <taxon>Streptophyta</taxon>
        <taxon>Embryophyta</taxon>
        <taxon>Tracheophyta</taxon>
        <taxon>Spermatophyta</taxon>
        <taxon>Magnoliopsida</taxon>
        <taxon>eudicotyledons</taxon>
        <taxon>Gunneridae</taxon>
        <taxon>Pentapetalae</taxon>
        <taxon>asterids</taxon>
        <taxon>lamiids</taxon>
        <taxon>Solanales</taxon>
        <taxon>Solanaceae</taxon>
        <taxon>Solanoideae</taxon>
        <taxon>Datureae</taxon>
        <taxon>Datura</taxon>
    </lineage>
</organism>
<reference evidence="1 2" key="1">
    <citation type="journal article" date="2021" name="BMC Genomics">
        <title>Datura genome reveals duplications of psychoactive alkaloid biosynthetic genes and high mutation rate following tissue culture.</title>
        <authorList>
            <person name="Rajewski A."/>
            <person name="Carter-House D."/>
            <person name="Stajich J."/>
            <person name="Litt A."/>
        </authorList>
    </citation>
    <scope>NUCLEOTIDE SEQUENCE [LARGE SCALE GENOMIC DNA]</scope>
    <source>
        <strain evidence="1">AR-01</strain>
    </source>
</reference>
<accession>A0ABS8TEX6</accession>
<evidence type="ECO:0000313" key="2">
    <source>
        <dbReference type="Proteomes" id="UP000823775"/>
    </source>
</evidence>
<dbReference type="EMBL" id="JACEIK010001521">
    <property type="protein sequence ID" value="MCD7470017.1"/>
    <property type="molecule type" value="Genomic_DNA"/>
</dbReference>
<protein>
    <submittedName>
        <fullName evidence="1">Uncharacterized protein</fullName>
    </submittedName>
</protein>
<comment type="caution">
    <text evidence="1">The sequence shown here is derived from an EMBL/GenBank/DDBJ whole genome shotgun (WGS) entry which is preliminary data.</text>
</comment>
<feature type="non-terminal residue" evidence="1">
    <location>
        <position position="81"/>
    </location>
</feature>
<sequence length="81" mass="9266">VDWILDKVDENSILDFTLDIQNADLALGNANSMQDWALGFRLMALHLRSTFLSQIPIKEMQMHHKCWCEIIVILSSTCDST</sequence>
<proteinExistence type="predicted"/>